<dbReference type="EMBL" id="JAPRAY010000003">
    <property type="protein sequence ID" value="MCZ0666537.1"/>
    <property type="molecule type" value="Genomic_DNA"/>
</dbReference>
<accession>A0A396G7Y4</accession>
<evidence type="ECO:0000313" key="2">
    <source>
        <dbReference type="Proteomes" id="UP001079535"/>
    </source>
</evidence>
<name>A0A396G7Y4_MEDGN</name>
<organism evidence="1 2">
    <name type="scientific">Mediterraneibacter gnavus</name>
    <name type="common">Ruminococcus gnavus</name>
    <dbReference type="NCBI Taxonomy" id="33038"/>
    <lineage>
        <taxon>Bacteria</taxon>
        <taxon>Bacillati</taxon>
        <taxon>Bacillota</taxon>
        <taxon>Clostridia</taxon>
        <taxon>Lachnospirales</taxon>
        <taxon>Lachnospiraceae</taxon>
        <taxon>Mediterraneibacter</taxon>
    </lineage>
</organism>
<protein>
    <submittedName>
        <fullName evidence="1">DUF4258 domain-containing protein</fullName>
    </submittedName>
</protein>
<dbReference type="InterPro" id="IPR025354">
    <property type="entry name" value="DUF4258"/>
</dbReference>
<gene>
    <name evidence="1" type="ORF">OZZ17_03175</name>
</gene>
<dbReference type="RefSeq" id="WP_004840063.1">
    <property type="nucleotide sequence ID" value="NZ_BAABXV010000001.1"/>
</dbReference>
<reference evidence="1" key="1">
    <citation type="submission" date="2022-11" db="EMBL/GenBank/DDBJ databases">
        <title>Temperate bacteriophages infecting mucin-degrading bacterium Ruminococcus gnavus from the human gut.</title>
        <authorList>
            <person name="Buttimer C."/>
        </authorList>
    </citation>
    <scope>NUCLEOTIDE SEQUENCE</scope>
    <source>
        <strain evidence="1">CCUG 49994</strain>
    </source>
</reference>
<proteinExistence type="predicted"/>
<comment type="caution">
    <text evidence="1">The sequence shown here is derived from an EMBL/GenBank/DDBJ whole genome shotgun (WGS) entry which is preliminary data.</text>
</comment>
<dbReference type="Pfam" id="PF14076">
    <property type="entry name" value="DUF4258"/>
    <property type="match status" value="1"/>
</dbReference>
<dbReference type="Proteomes" id="UP001079535">
    <property type="component" value="Unassembled WGS sequence"/>
</dbReference>
<sequence length="103" mass="12066">MIDIEVLKRLNVPNKIVLTRHAKERLIERNITITDIINGIETGEVIKQYEDDKPLPSCLILGFSVNNKYIHIVVSHDCDYIYLITAYYPNTDQWESDFKTRKV</sequence>
<evidence type="ECO:0000313" key="1">
    <source>
        <dbReference type="EMBL" id="MCZ0666537.1"/>
    </source>
</evidence>
<dbReference type="GeneID" id="57432450"/>
<dbReference type="AlphaFoldDB" id="A0A396G7Y4"/>